<feature type="transmembrane region" description="Helical" evidence="4">
    <location>
        <begin position="237"/>
        <end position="265"/>
    </location>
</feature>
<dbReference type="NCBIfam" id="TIGR03696">
    <property type="entry name" value="Rhs_assc_core"/>
    <property type="match status" value="1"/>
</dbReference>
<dbReference type="InterPro" id="IPR031325">
    <property type="entry name" value="RHS_repeat"/>
</dbReference>
<feature type="domain" description="Teneurin-like YD-shell" evidence="7">
    <location>
        <begin position="864"/>
        <end position="995"/>
    </location>
</feature>
<dbReference type="Gene3D" id="2.180.10.10">
    <property type="entry name" value="RHS repeat-associated core"/>
    <property type="match status" value="2"/>
</dbReference>
<name>A0A3M2L641_9ACTN</name>
<evidence type="ECO:0000256" key="3">
    <source>
        <dbReference type="SAM" id="MobiDB-lite"/>
    </source>
</evidence>
<evidence type="ECO:0000256" key="2">
    <source>
        <dbReference type="SAM" id="Coils"/>
    </source>
</evidence>
<dbReference type="SUPFAM" id="SSF158414">
    <property type="entry name" value="HP0062-like"/>
    <property type="match status" value="1"/>
</dbReference>
<dbReference type="Pfam" id="PF20148">
    <property type="entry name" value="DUF6531"/>
    <property type="match status" value="1"/>
</dbReference>
<dbReference type="InterPro" id="IPR045351">
    <property type="entry name" value="DUF6531"/>
</dbReference>
<reference evidence="8 9" key="1">
    <citation type="submission" date="2018-10" db="EMBL/GenBank/DDBJ databases">
        <title>Isolation, diversity and antifungal activity of actinobacteria from wheat.</title>
        <authorList>
            <person name="Han C."/>
        </authorList>
    </citation>
    <scope>NUCLEOTIDE SEQUENCE [LARGE SCALE GENOMIC DNA]</scope>
    <source>
        <strain evidence="8 9">NEAU-YY642</strain>
    </source>
</reference>
<sequence>MDMDRDPTPGDPDEVRELADDLREFADDVGEALGKIRGLASERAVLDWAGLSADAFRREFEGVPDNLTKLEDSYSLCSQALHAYWPKLQTAQGMADRALDRAISAQADLASAQSALGDAQDWVGRAGEEAERLQREGERENVEPPDEADVRAAARDQQAAEAAAGAARSRVNDAEERLAAARQLALDAQEMREEAARVCAQGIEEASDAGIQNRRWWEKAIKWVTDNWDTIVAVCKVIVAVLGVVVMIIGGPLAWVVLAAALVVLADTLIKYARGEAGLLDVAFAALDCIPGMKGLTTLGGLARGLRGGLSAAKTGLRGLGQGIRGLGQGLRRMGRQGDNLICRTDPIDMATGEMVMEAVDVELQGVLPLVIRRHHRSSLREGTWFGPSWASTLDQRIVLDAGGGRLVTDDGMILDYPAPPPDTPVLPVEGPRWPLAWSGEPGDPLTVHRPDNGQTLHFAPVPGRRGGELPLVAITDRNDNRISVEYDADGAPSAVVHHGGYRVGIATRDRRITELRLLSHPERPRLLAYGYDRAGNLAEVVNSSDLPLRLRYDEKRRITGWEDRNGVTYAYEYDEAGRCVATRGVHGFLDSRIVYEPEQYRTRFTDSLGNTTVYEFNDSYQLIAETDPLGNRTERAWDRYDRLVSVTDPVGRTVTYAYDETGELTRIERANGHALDIVRDERGFVTELAEADGSRWRMEYDERGNNTVAVAADGSRTRWEFDATGAMVAVTDALGRTTRLSNDAAGLPIAETDPLGATTVHRRDAFGRIVATVDPLGSTATAEWSVEGHQLSLTDATGATRRWAYDGEGNRVCEIDENGGITRDEYGPFDVLTARTTPDGARTTWRYTTELAVAEVTNPLGQTWSYQYDAAGRMIAERDFEGREVRYEKDPAGQVTARTNAEGQRAAFTYGPLGQVIRKDVDGQVTTYEHDATGRLVRAEGPHAEVTFDRDITGRIVAESVNGRTLRYRYDAMGRVNRRTTPSGRTTDWSYDAADRVTGLRVGGRSLGFAYDAAGRETGRTIEGAPLLEQRWDAEHRLLEQRVTGGDRTLGRAYRYRADHRPVVIGGTRLTLDAMGRVTEVGGGDRQESYAYDAAGNVAASRLPDEEAPQPHERAGRVVRAGRFRYEYDRAGRIVIKQRVRLSRKPDTWRYTWDGEDRLVEVTTPDGTRFSYLHDPVGRRIAKLRHAADGSVAEREDFAWFGTTLVERTAADGTVTTWDYHGLHPVAQTEGRVPRPGEGGTATLAKSEVDDRFWAIVTDLVGTPTELVSPDGKVASAAPRTLWGAPAPGTDEPAGVRGELTPLRFPGQYADEETGWHYNLHRHYDPHLARYASPDPLGLMPAPNATAYVDNPTTTSDPLGLISCALSRYADRLQFRAGKQGVKFASEYTSPAGVTYFGHNVKGQINFVPGGVMERLVRDQGHHGHCAEIMALAKAEWREGPAALRGGSMDTVRVRSPRGDQAMHGQPAHPCESNCQPLLDALGIGY</sequence>
<feature type="coiled-coil region" evidence="2">
    <location>
        <begin position="157"/>
        <end position="191"/>
    </location>
</feature>
<dbReference type="InterPro" id="IPR050708">
    <property type="entry name" value="T6SS_VgrG/RHS"/>
</dbReference>
<dbReference type="Proteomes" id="UP000278673">
    <property type="component" value="Unassembled WGS sequence"/>
</dbReference>
<feature type="domain" description="Putative T7SS secretion signal" evidence="6">
    <location>
        <begin position="10"/>
        <end position="185"/>
    </location>
</feature>
<dbReference type="Pfam" id="PF25023">
    <property type="entry name" value="TEN_YD-shell"/>
    <property type="match status" value="2"/>
</dbReference>
<evidence type="ECO:0000313" key="9">
    <source>
        <dbReference type="Proteomes" id="UP000278673"/>
    </source>
</evidence>
<feature type="compositionally biased region" description="Basic and acidic residues" evidence="3">
    <location>
        <begin position="126"/>
        <end position="147"/>
    </location>
</feature>
<keyword evidence="4" id="KW-1133">Transmembrane helix</keyword>
<dbReference type="Pfam" id="PF21725">
    <property type="entry name" value="T7SS_signal"/>
    <property type="match status" value="1"/>
</dbReference>
<dbReference type="InterPro" id="IPR022385">
    <property type="entry name" value="Rhs_assc_core"/>
</dbReference>
<dbReference type="InterPro" id="IPR056823">
    <property type="entry name" value="TEN-like_YD-shell"/>
</dbReference>
<evidence type="ECO:0000259" key="5">
    <source>
        <dbReference type="Pfam" id="PF20148"/>
    </source>
</evidence>
<comment type="caution">
    <text evidence="8">The sequence shown here is derived from an EMBL/GenBank/DDBJ whole genome shotgun (WGS) entry which is preliminary data.</text>
</comment>
<keyword evidence="4" id="KW-0812">Transmembrane</keyword>
<evidence type="ECO:0000259" key="6">
    <source>
        <dbReference type="Pfam" id="PF21725"/>
    </source>
</evidence>
<accession>A0A3M2L641</accession>
<evidence type="ECO:0000259" key="7">
    <source>
        <dbReference type="Pfam" id="PF25023"/>
    </source>
</evidence>
<dbReference type="Pfam" id="PF05593">
    <property type="entry name" value="RHS_repeat"/>
    <property type="match status" value="2"/>
</dbReference>
<dbReference type="InterPro" id="IPR049082">
    <property type="entry name" value="T7SS_signal"/>
</dbReference>
<keyword evidence="2" id="KW-0175">Coiled coil</keyword>
<protein>
    <submittedName>
        <fullName evidence="8">Uncharacterized protein</fullName>
    </submittedName>
</protein>
<feature type="domain" description="Teneurin-like YD-shell" evidence="7">
    <location>
        <begin position="1073"/>
        <end position="1187"/>
    </location>
</feature>
<proteinExistence type="predicted"/>
<feature type="domain" description="DUF6531" evidence="5">
    <location>
        <begin position="346"/>
        <end position="417"/>
    </location>
</feature>
<gene>
    <name evidence="8" type="ORF">EBN88_25450</name>
</gene>
<dbReference type="InterPro" id="IPR006530">
    <property type="entry name" value="YD"/>
</dbReference>
<dbReference type="PANTHER" id="PTHR32305">
    <property type="match status" value="1"/>
</dbReference>
<dbReference type="EMBL" id="RFFJ01000209">
    <property type="protein sequence ID" value="RMI32013.1"/>
    <property type="molecule type" value="Genomic_DNA"/>
</dbReference>
<dbReference type="InterPro" id="IPR029013">
    <property type="entry name" value="HP0062-like_sf"/>
</dbReference>
<keyword evidence="4" id="KW-0472">Membrane</keyword>
<keyword evidence="9" id="KW-1185">Reference proteome</keyword>
<evidence type="ECO:0000256" key="1">
    <source>
        <dbReference type="ARBA" id="ARBA00022737"/>
    </source>
</evidence>
<keyword evidence="1" id="KW-0677">Repeat</keyword>
<evidence type="ECO:0000256" key="4">
    <source>
        <dbReference type="SAM" id="Phobius"/>
    </source>
</evidence>
<dbReference type="PANTHER" id="PTHR32305:SF15">
    <property type="entry name" value="PROTEIN RHSA-RELATED"/>
    <property type="match status" value="1"/>
</dbReference>
<dbReference type="NCBIfam" id="TIGR01643">
    <property type="entry name" value="YD_repeat_2x"/>
    <property type="match status" value="13"/>
</dbReference>
<organism evidence="8 9">
    <name type="scientific">Streptomyces triticirhizae</name>
    <dbReference type="NCBI Taxonomy" id="2483353"/>
    <lineage>
        <taxon>Bacteria</taxon>
        <taxon>Bacillati</taxon>
        <taxon>Actinomycetota</taxon>
        <taxon>Actinomycetes</taxon>
        <taxon>Kitasatosporales</taxon>
        <taxon>Streptomycetaceae</taxon>
        <taxon>Streptomyces</taxon>
    </lineage>
</organism>
<evidence type="ECO:0000313" key="8">
    <source>
        <dbReference type="EMBL" id="RMI32013.1"/>
    </source>
</evidence>
<feature type="region of interest" description="Disordered" evidence="3">
    <location>
        <begin position="125"/>
        <end position="147"/>
    </location>
</feature>